<feature type="transmembrane region" description="Helical" evidence="21">
    <location>
        <begin position="190"/>
        <end position="210"/>
    </location>
</feature>
<dbReference type="PANTHER" id="PTHR11878">
    <property type="entry name" value="SODIUM/CALCIUM EXCHANGER"/>
    <property type="match status" value="1"/>
</dbReference>
<evidence type="ECO:0000256" key="3">
    <source>
        <dbReference type="ARBA" id="ARBA00022448"/>
    </source>
</evidence>
<keyword evidence="7 21" id="KW-0812">Transmembrane</keyword>
<dbReference type="GO" id="GO:0046872">
    <property type="term" value="F:metal ion binding"/>
    <property type="evidence" value="ECO:0007669"/>
    <property type="project" value="UniProtKB-KW"/>
</dbReference>
<dbReference type="InterPro" id="IPR051171">
    <property type="entry name" value="CaCA"/>
</dbReference>
<dbReference type="SUPFAM" id="SSF141072">
    <property type="entry name" value="CalX-like"/>
    <property type="match status" value="2"/>
</dbReference>
<keyword evidence="11" id="KW-0106">Calcium</keyword>
<dbReference type="GO" id="GO:0030424">
    <property type="term" value="C:axon"/>
    <property type="evidence" value="ECO:0007669"/>
    <property type="project" value="TreeGrafter"/>
</dbReference>
<dbReference type="Gene3D" id="1.20.1420.30">
    <property type="entry name" value="NCX, central ion-binding region"/>
    <property type="match status" value="2"/>
</dbReference>
<evidence type="ECO:0000256" key="18">
    <source>
        <dbReference type="ARBA" id="ARBA00023201"/>
    </source>
</evidence>
<keyword evidence="4" id="KW-0050">Antiport</keyword>
<keyword evidence="12" id="KW-0112">Calmodulin-binding</keyword>
<evidence type="ECO:0000313" key="24">
    <source>
        <dbReference type="Proteomes" id="UP001283361"/>
    </source>
</evidence>
<evidence type="ECO:0000256" key="5">
    <source>
        <dbReference type="ARBA" id="ARBA00022475"/>
    </source>
</evidence>
<proteinExistence type="inferred from homology"/>
<evidence type="ECO:0000313" key="23">
    <source>
        <dbReference type="EMBL" id="KAK3696290.1"/>
    </source>
</evidence>
<feature type="region of interest" description="Disordered" evidence="20">
    <location>
        <begin position="314"/>
        <end position="335"/>
    </location>
</feature>
<evidence type="ECO:0000256" key="8">
    <source>
        <dbReference type="ARBA" id="ARBA00022723"/>
    </source>
</evidence>
<comment type="caution">
    <text evidence="23">The sequence shown here is derived from an EMBL/GenBank/DDBJ whole genome shotgun (WGS) entry which is preliminary data.</text>
</comment>
<dbReference type="InterPro" id="IPR003644">
    <property type="entry name" value="Calx_beta"/>
</dbReference>
<evidence type="ECO:0000259" key="22">
    <source>
        <dbReference type="SMART" id="SM00237"/>
    </source>
</evidence>
<evidence type="ECO:0000256" key="10">
    <source>
        <dbReference type="ARBA" id="ARBA00022737"/>
    </source>
</evidence>
<evidence type="ECO:0000256" key="13">
    <source>
        <dbReference type="ARBA" id="ARBA00022989"/>
    </source>
</evidence>
<evidence type="ECO:0000256" key="20">
    <source>
        <dbReference type="SAM" id="MobiDB-lite"/>
    </source>
</evidence>
<name>A0AAE0XMA1_9GAST</name>
<dbReference type="Pfam" id="PF03160">
    <property type="entry name" value="Calx-beta"/>
    <property type="match status" value="1"/>
</dbReference>
<sequence>MSDNSTFDINSYKCSDKGLILPAINEYTWSEGVRAFLYMLGMLWCFLGIAIVSDTFMCGIEHITSKTRLISVPDPKSGGTKSIEVKVWNDTVANLTLLAFGTSAPEILLNVIEIVGHTFKAGELGPGTIVGSAAFNLFIITGICILSIPAGDVRKIRNLRVFAVTSCFGVLAYVWMTMVLLVITPERVDLWEAVLTLLLFPALICSAYVADKGPCCRSNKTGSGLEIGLNLEAGDPEHPGTADIINVAREVARDQNLNEDEAARAMAAKIARDRPKPSGWYRVNATRVITGGHRLVPKANHTFDDLLERVRKQSKEASAHNGSLANGISEKNGTTALNGSAVTTELTPHPGKATVEFTTATCAVLENEGYVRIGVKRTGDMNKEIKVGVETIDGTAQAVEDYKPINQLLTFREGESSKDVYIEIVDDDVWEPDEFFFVKLYRHHEGSSESDLEIGKLAINQVTIVNDDEPGKLEFSKPSYIIKESVESAQLTINRINGADGEVKVHWKTQDMSAVSGREYKGGQGTVLFKHGETSQILTLDVYGIVDSKLEPNFQVQLSDPTGGAELGKIPKTIVTIINDEEFNNMLSRIANKTQQNLDGLRLDSGSWREQFHCAMNVNGGDVDQAETLDYVMHFLTFFWKVLFAFIPPTSVGGGWLTFLCSLLMIGLLTAVVSDLASIFGCLIGLSDTITAITFVALGTSMPDTFASRSAAINERWADSSIGNINGSNSVNVFLGLGLPWLLATIYWEVKGEKFLYPTGSLSMTVTLFTVFAVICLSLLVCRRRFDLFGKAELGGTRIPKIVSACICMGLWVIYIVMSSLQAQGIINASF</sequence>
<comment type="similarity">
    <text evidence="2">Belongs to the Ca(2+):cation antiporter (CaCA) (TC 2.A.19) family. SLC8 subfamily.</text>
</comment>
<dbReference type="InterPro" id="IPR038081">
    <property type="entry name" value="CalX-like_sf"/>
</dbReference>
<feature type="transmembrane region" description="Helical" evidence="21">
    <location>
        <begin position="802"/>
        <end position="821"/>
    </location>
</feature>
<evidence type="ECO:0000256" key="7">
    <source>
        <dbReference type="ARBA" id="ARBA00022692"/>
    </source>
</evidence>
<keyword evidence="24" id="KW-1185">Reference proteome</keyword>
<evidence type="ECO:0000256" key="19">
    <source>
        <dbReference type="ARBA" id="ARBA00033667"/>
    </source>
</evidence>
<dbReference type="PANTHER" id="PTHR11878:SF76">
    <property type="entry name" value="CALX-BETA DOMAIN-CONTAINING PROTEIN"/>
    <property type="match status" value="1"/>
</dbReference>
<evidence type="ECO:0000256" key="4">
    <source>
        <dbReference type="ARBA" id="ARBA00022449"/>
    </source>
</evidence>
<dbReference type="InterPro" id="IPR004837">
    <property type="entry name" value="NaCa_Exmemb"/>
</dbReference>
<dbReference type="GO" id="GO:0098703">
    <property type="term" value="P:calcium ion import across plasma membrane"/>
    <property type="evidence" value="ECO:0007669"/>
    <property type="project" value="TreeGrafter"/>
</dbReference>
<evidence type="ECO:0000256" key="11">
    <source>
        <dbReference type="ARBA" id="ARBA00022837"/>
    </source>
</evidence>
<accession>A0AAE0XMA1</accession>
<keyword evidence="10" id="KW-0677">Repeat</keyword>
<keyword evidence="13 21" id="KW-1133">Transmembrane helix</keyword>
<keyword evidence="18" id="KW-0739">Sodium transport</keyword>
<feature type="compositionally biased region" description="Polar residues" evidence="20">
    <location>
        <begin position="320"/>
        <end position="335"/>
    </location>
</feature>
<feature type="transmembrane region" description="Helical" evidence="21">
    <location>
        <begin position="35"/>
        <end position="60"/>
    </location>
</feature>
<keyword evidence="3" id="KW-0813">Transport</keyword>
<dbReference type="AlphaFoldDB" id="A0AAE0XMA1"/>
<evidence type="ECO:0000256" key="1">
    <source>
        <dbReference type="ARBA" id="ARBA00004651"/>
    </source>
</evidence>
<dbReference type="InterPro" id="IPR004836">
    <property type="entry name" value="Na_Ca_Ex"/>
</dbReference>
<evidence type="ECO:0000256" key="12">
    <source>
        <dbReference type="ARBA" id="ARBA00022860"/>
    </source>
</evidence>
<keyword evidence="17" id="KW-0325">Glycoprotein</keyword>
<comment type="catalytic activity">
    <reaction evidence="19">
        <text>Ca(2+)(in) + 3 Na(+)(out) = Ca(2+)(out) + 3 Na(+)(in)</text>
        <dbReference type="Rhea" id="RHEA:69955"/>
        <dbReference type="ChEBI" id="CHEBI:29101"/>
        <dbReference type="ChEBI" id="CHEBI:29108"/>
    </reaction>
</comment>
<dbReference type="GO" id="GO:0042383">
    <property type="term" value="C:sarcolemma"/>
    <property type="evidence" value="ECO:0007669"/>
    <property type="project" value="TreeGrafter"/>
</dbReference>
<evidence type="ECO:0000256" key="21">
    <source>
        <dbReference type="SAM" id="Phobius"/>
    </source>
</evidence>
<keyword evidence="14" id="KW-0915">Sodium</keyword>
<gene>
    <name evidence="23" type="ORF">RRG08_027726</name>
</gene>
<organism evidence="23 24">
    <name type="scientific">Elysia crispata</name>
    <name type="common">lettuce slug</name>
    <dbReference type="NCBI Taxonomy" id="231223"/>
    <lineage>
        <taxon>Eukaryota</taxon>
        <taxon>Metazoa</taxon>
        <taxon>Spiralia</taxon>
        <taxon>Lophotrochozoa</taxon>
        <taxon>Mollusca</taxon>
        <taxon>Gastropoda</taxon>
        <taxon>Heterobranchia</taxon>
        <taxon>Euthyneura</taxon>
        <taxon>Panpulmonata</taxon>
        <taxon>Sacoglossa</taxon>
        <taxon>Placobranchoidea</taxon>
        <taxon>Plakobranchidae</taxon>
        <taxon>Elysia</taxon>
    </lineage>
</organism>
<dbReference type="EMBL" id="JAWDGP010008052">
    <property type="protein sequence ID" value="KAK3696290.1"/>
    <property type="molecule type" value="Genomic_DNA"/>
</dbReference>
<evidence type="ECO:0000256" key="17">
    <source>
        <dbReference type="ARBA" id="ARBA00023180"/>
    </source>
</evidence>
<evidence type="ECO:0000256" key="14">
    <source>
        <dbReference type="ARBA" id="ARBA00023053"/>
    </source>
</evidence>
<feature type="transmembrane region" description="Helical" evidence="21">
    <location>
        <begin position="762"/>
        <end position="782"/>
    </location>
</feature>
<dbReference type="Pfam" id="PF01699">
    <property type="entry name" value="Na_Ca_ex"/>
    <property type="match status" value="2"/>
</dbReference>
<comment type="subcellular location">
    <subcellularLocation>
        <location evidence="1">Cell membrane</location>
        <topology evidence="1">Multi-pass membrane protein</topology>
    </subcellularLocation>
</comment>
<keyword evidence="6" id="KW-0109">Calcium transport</keyword>
<dbReference type="GO" id="GO:0007154">
    <property type="term" value="P:cell communication"/>
    <property type="evidence" value="ECO:0007669"/>
    <property type="project" value="InterPro"/>
</dbReference>
<feature type="transmembrane region" description="Helical" evidence="21">
    <location>
        <begin position="129"/>
        <end position="149"/>
    </location>
</feature>
<dbReference type="Gene3D" id="2.60.40.2030">
    <property type="match status" value="2"/>
</dbReference>
<keyword evidence="16 21" id="KW-0472">Membrane</keyword>
<feature type="domain" description="Calx-beta" evidence="22">
    <location>
        <begin position="342"/>
        <end position="441"/>
    </location>
</feature>
<evidence type="ECO:0000256" key="16">
    <source>
        <dbReference type="ARBA" id="ARBA00023136"/>
    </source>
</evidence>
<dbReference type="SMART" id="SM00237">
    <property type="entry name" value="Calx_beta"/>
    <property type="match status" value="2"/>
</dbReference>
<evidence type="ECO:0000256" key="9">
    <source>
        <dbReference type="ARBA" id="ARBA00022729"/>
    </source>
</evidence>
<keyword evidence="15" id="KW-0406">Ion transport</keyword>
<feature type="transmembrane region" description="Helical" evidence="21">
    <location>
        <begin position="161"/>
        <end position="183"/>
    </location>
</feature>
<protein>
    <recommendedName>
        <fullName evidence="22">Calx-beta domain-containing protein</fullName>
    </recommendedName>
</protein>
<dbReference type="Proteomes" id="UP001283361">
    <property type="component" value="Unassembled WGS sequence"/>
</dbReference>
<dbReference type="GO" id="GO:0005516">
    <property type="term" value="F:calmodulin binding"/>
    <property type="evidence" value="ECO:0007669"/>
    <property type="project" value="UniProtKB-KW"/>
</dbReference>
<evidence type="ECO:0000256" key="2">
    <source>
        <dbReference type="ARBA" id="ARBA00007489"/>
    </source>
</evidence>
<dbReference type="GO" id="GO:0098794">
    <property type="term" value="C:postsynapse"/>
    <property type="evidence" value="ECO:0007669"/>
    <property type="project" value="TreeGrafter"/>
</dbReference>
<feature type="domain" description="Calx-beta" evidence="22">
    <location>
        <begin position="460"/>
        <end position="559"/>
    </location>
</feature>
<dbReference type="GO" id="GO:0005432">
    <property type="term" value="F:calcium:sodium antiporter activity"/>
    <property type="evidence" value="ECO:0007669"/>
    <property type="project" value="InterPro"/>
</dbReference>
<keyword evidence="5" id="KW-1003">Cell membrane</keyword>
<evidence type="ECO:0000256" key="6">
    <source>
        <dbReference type="ARBA" id="ARBA00022568"/>
    </source>
</evidence>
<feature type="transmembrane region" description="Helical" evidence="21">
    <location>
        <begin position="731"/>
        <end position="750"/>
    </location>
</feature>
<evidence type="ECO:0000256" key="15">
    <source>
        <dbReference type="ARBA" id="ARBA00023065"/>
    </source>
</evidence>
<keyword evidence="9" id="KW-0732">Signal</keyword>
<dbReference type="PRINTS" id="PR01259">
    <property type="entry name" value="NACAEXCHNGR"/>
</dbReference>
<keyword evidence="8" id="KW-0479">Metal-binding</keyword>
<reference evidence="23" key="1">
    <citation type="journal article" date="2023" name="G3 (Bethesda)">
        <title>A reference genome for the long-term kleptoplast-retaining sea slug Elysia crispata morphotype clarki.</title>
        <authorList>
            <person name="Eastman K.E."/>
            <person name="Pendleton A.L."/>
            <person name="Shaikh M.A."/>
            <person name="Suttiyut T."/>
            <person name="Ogas R."/>
            <person name="Tomko P."/>
            <person name="Gavelis G."/>
            <person name="Widhalm J.R."/>
            <person name="Wisecaver J.H."/>
        </authorList>
    </citation>
    <scope>NUCLEOTIDE SEQUENCE</scope>
    <source>
        <strain evidence="23">ECLA1</strain>
    </source>
</reference>
<dbReference type="InterPro" id="IPR044880">
    <property type="entry name" value="NCX_ion-bd_dom_sf"/>
</dbReference>